<dbReference type="EMBL" id="JAADYS010000065">
    <property type="protein sequence ID" value="KAF4472563.1"/>
    <property type="molecule type" value="Genomic_DNA"/>
</dbReference>
<protein>
    <submittedName>
        <fullName evidence="4">Uncharacterized protein</fullName>
    </submittedName>
</protein>
<evidence type="ECO:0000259" key="3">
    <source>
        <dbReference type="Pfam" id="PF23076"/>
    </source>
</evidence>
<dbReference type="Pfam" id="PF23074">
    <property type="entry name" value="PH_FT_N"/>
    <property type="match status" value="1"/>
</dbReference>
<organism evidence="4 5">
    <name type="scientific">Fusarium albosuccineum</name>
    <dbReference type="NCBI Taxonomy" id="1237068"/>
    <lineage>
        <taxon>Eukaryota</taxon>
        <taxon>Fungi</taxon>
        <taxon>Dikarya</taxon>
        <taxon>Ascomycota</taxon>
        <taxon>Pezizomycotina</taxon>
        <taxon>Sordariomycetes</taxon>
        <taxon>Hypocreomycetidae</taxon>
        <taxon>Hypocreales</taxon>
        <taxon>Nectriaceae</taxon>
        <taxon>Fusarium</taxon>
        <taxon>Fusarium decemcellulare species complex</taxon>
    </lineage>
</organism>
<evidence type="ECO:0000313" key="5">
    <source>
        <dbReference type="Proteomes" id="UP000554235"/>
    </source>
</evidence>
<feature type="domain" description="PH" evidence="2">
    <location>
        <begin position="384"/>
        <end position="497"/>
    </location>
</feature>
<evidence type="ECO:0000256" key="1">
    <source>
        <dbReference type="SAM" id="MobiDB-lite"/>
    </source>
</evidence>
<dbReference type="InterPro" id="IPR057081">
    <property type="entry name" value="PH_N"/>
</dbReference>
<feature type="region of interest" description="Disordered" evidence="1">
    <location>
        <begin position="1"/>
        <end position="87"/>
    </location>
</feature>
<dbReference type="OrthoDB" id="5345571at2759"/>
<accession>A0A8H4PH19</accession>
<reference evidence="4 5" key="1">
    <citation type="submission" date="2020-01" db="EMBL/GenBank/DDBJ databases">
        <title>Identification and distribution of gene clusters putatively required for synthesis of sphingolipid metabolism inhibitors in phylogenetically diverse species of the filamentous fungus Fusarium.</title>
        <authorList>
            <person name="Kim H.-S."/>
            <person name="Busman M."/>
            <person name="Brown D.W."/>
            <person name="Divon H."/>
            <person name="Uhlig S."/>
            <person name="Proctor R.H."/>
        </authorList>
    </citation>
    <scope>NUCLEOTIDE SEQUENCE [LARGE SCALE GENOMIC DNA]</scope>
    <source>
        <strain evidence="4 5">NRRL 20459</strain>
    </source>
</reference>
<sequence>MPPPSLINGMPPIRTLEDKVPVDPAPSGYGHEARTKWDLHPSKEAVPRRFEVPSSASRSPVSSDFSTQSPHPADHAQSRRCRNTSHVDREWTAASRMVILDRRLPPERPDITCIDLMGSLKEHDWTRAPTTSGKAMGMGRLSWSWQALIRPCAMEMVQSGRIELHLLQGCCLEAERADRVAFHLVGLRNALPEGPHTHLVVTIEEIRISSRLLRELAEYSQVHFSRVPVVLDYLEILLPCLSRSLRDITTHYEDKTLTRENRWRKMYHSMTKEAGGLSLPQRFILYNHFLTLLRELLTRSPNFDFNSMESTRLQIMQLREARGIPPPPIRVNPTIRPDALLDDTGLTSNIHWSEQIFSLPLPSRTALKHQHSSKSYGPHLPWNQIRMPSDARVLFMRQFNERQISLIVYQSSRDRCPYFLLRIYHMGSPWFSLRGAHELCVERDGSSLQFWRWSPNEGCAKLWANLCFMTWEELVLLYCCFVSFKTRNSLTVQVATEDLILKGERKLFQARIVDDGFMHSLIVYEDQMTRGLRLHAAVWDGDLRQCPVWTAFITHQSASTKWIKRVGKTKVRLADVQLYVFCSDYRQQNQRRGSAGAFEICFVSEEGKLSILSLEILNLPVAEYLTARIATKRFKELFAPASADVSTTTDSAVKE</sequence>
<dbReference type="InterPro" id="IPR057082">
    <property type="entry name" value="PH_C"/>
</dbReference>
<evidence type="ECO:0000313" key="4">
    <source>
        <dbReference type="EMBL" id="KAF4472563.1"/>
    </source>
</evidence>
<keyword evidence="5" id="KW-1185">Reference proteome</keyword>
<feature type="compositionally biased region" description="Low complexity" evidence="1">
    <location>
        <begin position="54"/>
        <end position="66"/>
    </location>
</feature>
<dbReference type="Pfam" id="PF23076">
    <property type="entry name" value="PH_FT_C"/>
    <property type="match status" value="1"/>
</dbReference>
<name>A0A8H4PH19_9HYPO</name>
<dbReference type="Proteomes" id="UP000554235">
    <property type="component" value="Unassembled WGS sequence"/>
</dbReference>
<dbReference type="AlphaFoldDB" id="A0A8H4PH19"/>
<proteinExistence type="predicted"/>
<gene>
    <name evidence="4" type="ORF">FALBO_545</name>
</gene>
<feature type="compositionally biased region" description="Basic and acidic residues" evidence="1">
    <location>
        <begin position="31"/>
        <end position="51"/>
    </location>
</feature>
<evidence type="ECO:0000259" key="2">
    <source>
        <dbReference type="Pfam" id="PF23074"/>
    </source>
</evidence>
<comment type="caution">
    <text evidence="4">The sequence shown here is derived from an EMBL/GenBank/DDBJ whole genome shotgun (WGS) entry which is preliminary data.</text>
</comment>
<feature type="domain" description="PH" evidence="3">
    <location>
        <begin position="506"/>
        <end position="606"/>
    </location>
</feature>